<sequence>MIAVGETGTFDVGETDDYGENYKVTTKMQVTAVSAKYVTPAEVDTTNKPKQGQYVKLTLTLKNVGKAPAEIMTYGMMQWEDDQTAAQDASTLEGVGDGPDLDTTYKPGQAVTGSLVLDVGRRGGKVSYVGGDDPGKGPTFVVKLPK</sequence>
<name>A0A061A1R4_9ACTN</name>
<feature type="region of interest" description="Disordered" evidence="2">
    <location>
        <begin position="85"/>
        <end position="107"/>
    </location>
</feature>
<reference evidence="4" key="1">
    <citation type="submission" date="2014-05" db="EMBL/GenBank/DDBJ databases">
        <authorList>
            <person name="Horn Fabian"/>
        </authorList>
    </citation>
    <scope>NUCLEOTIDE SEQUENCE</scope>
</reference>
<dbReference type="InterPro" id="IPR029051">
    <property type="entry name" value="DUF4352"/>
</dbReference>
<protein>
    <recommendedName>
        <fullName evidence="3">DUF4352 domain-containing protein</fullName>
    </recommendedName>
</protein>
<evidence type="ECO:0000313" key="4">
    <source>
        <dbReference type="EMBL" id="CDR15071.1"/>
    </source>
</evidence>
<gene>
    <name evidence="4" type="ORF">SIRAN8551</name>
</gene>
<accession>A0A061A1R4</accession>
<evidence type="ECO:0000256" key="2">
    <source>
        <dbReference type="SAM" id="MobiDB-lite"/>
    </source>
</evidence>
<organism evidence="4">
    <name type="scientific">Streptomyces iranensis</name>
    <dbReference type="NCBI Taxonomy" id="576784"/>
    <lineage>
        <taxon>Bacteria</taxon>
        <taxon>Bacillati</taxon>
        <taxon>Actinomycetota</taxon>
        <taxon>Actinomycetes</taxon>
        <taxon>Kitasatosporales</taxon>
        <taxon>Streptomycetaceae</taxon>
        <taxon>Streptomyces</taxon>
        <taxon>Streptomyces violaceusniger group</taxon>
    </lineage>
</organism>
<dbReference type="AlphaFoldDB" id="A0A061A1R4"/>
<dbReference type="InterPro" id="IPR029050">
    <property type="entry name" value="Immunoprotect_excell_Ig-like"/>
</dbReference>
<dbReference type="Gene3D" id="2.60.40.1240">
    <property type="match status" value="1"/>
</dbReference>
<evidence type="ECO:0000256" key="1">
    <source>
        <dbReference type="ARBA" id="ARBA00022729"/>
    </source>
</evidence>
<proteinExistence type="predicted"/>
<evidence type="ECO:0000259" key="3">
    <source>
        <dbReference type="Pfam" id="PF11611"/>
    </source>
</evidence>
<feature type="domain" description="DUF4352" evidence="3">
    <location>
        <begin position="26"/>
        <end position="121"/>
    </location>
</feature>
<dbReference type="HOGENOM" id="CLU_1776418_0_0_11"/>
<keyword evidence="1" id="KW-0732">Signal</keyword>
<dbReference type="Pfam" id="PF11611">
    <property type="entry name" value="DUF4352"/>
    <property type="match status" value="1"/>
</dbReference>
<dbReference type="EMBL" id="LK022848">
    <property type="protein sequence ID" value="CDR15071.1"/>
    <property type="molecule type" value="Genomic_DNA"/>
</dbReference>